<dbReference type="GeneID" id="29060002"/>
<protein>
    <submittedName>
        <fullName evidence="1">Uncharacterized protein</fullName>
    </submittedName>
</protein>
<accession>A0A173GBK0</accession>
<sequence length="93" mass="11318">MFNFFKNKRYYRKNWTGEIIDSEILVRGEFVKVKIYPYEIKKRNGWLDVEWQYMEYFIKAADVDKGYHIQADGYTDALYKLTRYMDGEGIYIG</sequence>
<evidence type="ECO:0000313" key="2">
    <source>
        <dbReference type="Proteomes" id="UP000203219"/>
    </source>
</evidence>
<reference evidence="2" key="1">
    <citation type="submission" date="2016-04" db="EMBL/GenBank/DDBJ databases">
        <authorList>
            <person name="Adebesin M.O."/>
            <person name="Ahama K."/>
            <person name="Alekasir E.M."/>
            <person name="Ali S."/>
            <person name="Aligholizadeh E."/>
            <person name="Allison J.M."/>
            <person name="Alzaher A."/>
            <person name="Andaya C.D."/>
            <person name="Asfaw S."/>
            <person name="Bansal N."/>
            <person name="Beauchard M.A."/>
            <person name="Betancourt K.A."/>
            <person name="Bhatia B."/>
            <person name="Boretti N.A."/>
            <person name="Brondi J.N."/>
            <person name="Byrd C.E."/>
            <person name="Cao A."/>
            <person name="Cardosa E.A."/>
            <person name="Carter A."/>
            <person name="Chen S."/>
            <person name="Chen Y."/>
            <person name="Clara V.K."/>
            <person name="Cobuzzi M."/>
            <person name="Conn O.L."/>
            <person name="Crosby I.A."/>
            <person name="Daly S.B."/>
            <person name="Depaz I.X."/>
            <person name="Dhaurali S."/>
            <person name="Dowdy K.M."/>
            <person name="Edokobi N.B."/>
            <person name="Ekanayake A.B."/>
            <person name="Ekekwe S.O."/>
            <person name="Emond M.A."/>
            <person name="Endres L."/>
            <person name="Eng S."/>
            <person name="Felkoski S.A."/>
            <person name="Gant C.D."/>
            <person name="Gaskin B."/>
            <person name="Gondal S."/>
            <person name="Gutmann J."/>
            <person name="Ha T.-A."/>
            <person name="Habteyes H."/>
            <person name="Hariri O."/>
            <person name="Healey R.M."/>
            <person name="Heins J.L."/>
            <person name="Henderson A.L."/>
            <person name="Hernandez F.M."/>
            <person name="Hoang P.T."/>
            <person name="Hope K.T."/>
            <person name="Husna A."/>
            <person name="Hussain A."/>
            <person name="Imani O."/>
            <person name="Jackson N.L."/>
            <person name="Jacob V.M."/>
            <person name="Kang C."/>
            <person name="Kantov R.M."/>
            <person name="Kavuru S."/>
            <person name="Kerr M.S."/>
            <person name="Khan O.A."/>
            <person name="Khan T.M."/>
            <person name="King T."/>
            <person name="Kulkarni R."/>
            <person name="Li A."/>
            <person name="Maczka C."/>
            <person name="Maisonet E."/>
            <person name="Majethia P.M."/>
            <person name="Malik D.A."/>
            <person name="Mariam A."/>
            <person name="Marquess E.B."/>
            <person name="Mattison J."/>
            <person name="Mcdonald N."/>
            <person name="Mehr S."/>
            <person name="Mengers S.R."/>
            <person name="Michaels D.P."/>
            <person name="Mondal S."/>
            <person name="Monney D.B."/>
            <person name="Nakhleh S.I."/>
            <person name="Ndubuizu N.C."/>
            <person name="Nguyen A.H."/>
            <person name="Nguyen K.M."/>
            <person name="Nguyen M.T."/>
            <person name="Nicholas M.L."/>
            <person name="Nimalan J.P."/>
            <person name="O'Connell R.A."/>
            <person name="Odoi E."/>
            <person name="Ojo L."/>
            <person name="Okoye A.E."/>
            <person name="Olateru-Olagbegi O."/>
            <person name="Osei K.V."/>
            <person name="Osei-Tutu A."/>
            <person name="Palilla A.M."/>
            <person name="Pancholi S."/>
            <person name="Park J.H."/>
            <person name="Patel K."/>
            <person name="Patel P."/>
            <person name="Pennington E."/>
            <person name="Peterson R.E."/>
            <person name="Pon J."/>
            <person name="Pourkarim H."/>
            <person name="Reed M.L."/>
            <person name="Rottman V."/>
            <person name="Salazar J."/>
            <person name="Samet S."/>
            <person name="Sendze O."/>
            <person name="Stelmack M.A."/>
            <person name="Stinnett R."/>
            <person name="Tchouaga A.L."/>
            <person name="Thompson E.M."/>
            <person name="Tran N.G."/>
            <person name="Truong T."/>
            <person name="Udo J.A."/>
            <person name="Verona L.T."/>
            <person name="Vu T.-Q."/>
            <person name="Wade J."/>
            <person name="Wang N.Q."/>
            <person name="Waters Z.M."/>
            <person name="Wellman R.J."/>
            <person name="Woldegabreal S."/>
            <person name="Yee A.C."/>
            <person name="Yirefu M."/>
            <person name="Zahangir S."/>
            <person name="Zhai Y."/>
            <person name="Devine C.L."/>
            <person name="Liao K."/>
            <person name="Prasad P.K."/>
            <person name="Ruthenberg K.J."/>
            <person name="Shonk J.A."/>
            <person name="Way M."/>
            <person name="Yousufi H.K."/>
            <person name="Cao L."/>
            <person name="Fox J."/>
            <person name="Hobbs E."/>
            <person name="Kilic S."/>
            <person name="Nunn R."/>
            <person name="Patel R."/>
            <person name="Rubenstein M."/>
            <person name="Cresawn S.G."/>
            <person name="Russell D.A."/>
            <person name="Pope W.H."/>
            <person name="Jacobs-Sera D."/>
            <person name="Hendrix R.W."/>
            <person name="Hatfull G.F."/>
            <person name="Erill I."/>
            <person name="Caruso S.M."/>
        </authorList>
    </citation>
    <scope>NUCLEOTIDE SEQUENCE [LARGE SCALE GENOMIC DNA]</scope>
</reference>
<dbReference type="KEGG" id="vg:29060002"/>
<proteinExistence type="predicted"/>
<name>A0A173GBK0_9CAUD</name>
<evidence type="ECO:0000313" key="1">
    <source>
        <dbReference type="EMBL" id="ANH50751.1"/>
    </source>
</evidence>
<organism evidence="1 2">
    <name type="scientific">Bacillus phage SalinJah</name>
    <dbReference type="NCBI Taxonomy" id="1837830"/>
    <lineage>
        <taxon>Viruses</taxon>
        <taxon>Duplodnaviria</taxon>
        <taxon>Heunggongvirae</taxon>
        <taxon>Uroviricota</taxon>
        <taxon>Caudoviricetes</taxon>
        <taxon>Herelleviridae</taxon>
        <taxon>Bastillevirinae</taxon>
        <taxon>Wphvirus</taxon>
        <taxon>Wphvirus BPS13</taxon>
    </lineage>
</organism>
<dbReference type="Proteomes" id="UP000203219">
    <property type="component" value="Segment"/>
</dbReference>
<gene>
    <name evidence="1" type="ORF">SALINJAH_194</name>
</gene>
<dbReference type="EMBL" id="KX011169">
    <property type="protein sequence ID" value="ANH50751.1"/>
    <property type="molecule type" value="Genomic_DNA"/>
</dbReference>
<dbReference type="RefSeq" id="YP_009282148.1">
    <property type="nucleotide sequence ID" value="NC_031034.1"/>
</dbReference>